<accession>A0A4R4IJU5</accession>
<comment type="caution">
    <text evidence="1">The sequence shown here is derived from an EMBL/GenBank/DDBJ whole genome shotgun (WGS) entry which is preliminary data.</text>
</comment>
<gene>
    <name evidence="2" type="ORF">C5467_20040</name>
    <name evidence="1" type="ORF">C5467_24785</name>
</gene>
<name>A0A4R4IJU5_9GAMM</name>
<evidence type="ECO:0000313" key="3">
    <source>
        <dbReference type="Proteomes" id="UP000295598"/>
    </source>
</evidence>
<reference evidence="1" key="1">
    <citation type="submission" date="2018-02" db="EMBL/GenBank/DDBJ databases">
        <authorList>
            <person name="Machado R.A."/>
        </authorList>
    </citation>
    <scope>NUCLEOTIDE SEQUENCE</scope>
    <source>
        <strain evidence="1">MEX20-17</strain>
    </source>
</reference>
<reference evidence="1 3" key="2">
    <citation type="journal article" date="2019" name="Int. J. Syst. Evol. Microbiol.">
        <title>Photorhabdus khanii subsp. guanajuatensis subsp. nov., isolated from Heterorhabditis atacamensis, and Photorhabdus luminescens subsp. mexicana subsp. nov., isolated from Heterorhabditis mexicana entomopathogenic nematodes.</title>
        <authorList>
            <person name="Machado R.A.R."/>
            <person name="Bruno P."/>
            <person name="Arce C.C.M."/>
            <person name="Liechti N."/>
            <person name="Kohler A."/>
            <person name="Bernal J."/>
            <person name="Bruggmann R."/>
            <person name="Turlings T.C.J."/>
        </authorList>
    </citation>
    <scope>NUCLEOTIDE SEQUENCE [LARGE SCALE GENOMIC DNA]</scope>
    <source>
        <strain evidence="1 3">MEX20-17</strain>
    </source>
</reference>
<sequence>MIPPRSALKKDKLASEYHRRKIDELGDPLLVLDKYVDFSALADTIDRVV</sequence>
<evidence type="ECO:0000313" key="2">
    <source>
        <dbReference type="EMBL" id="TDB47829.1"/>
    </source>
</evidence>
<protein>
    <submittedName>
        <fullName evidence="1">IS5/IS1182 family transposase</fullName>
    </submittedName>
</protein>
<evidence type="ECO:0000313" key="1">
    <source>
        <dbReference type="EMBL" id="TDB40700.1"/>
    </source>
</evidence>
<proteinExistence type="predicted"/>
<organism evidence="1 3">
    <name type="scientific">Photorhabdus khanii subsp. guanajuatensis</name>
    <dbReference type="NCBI Taxonomy" id="2100166"/>
    <lineage>
        <taxon>Bacteria</taxon>
        <taxon>Pseudomonadati</taxon>
        <taxon>Pseudomonadota</taxon>
        <taxon>Gammaproteobacteria</taxon>
        <taxon>Enterobacterales</taxon>
        <taxon>Morganellaceae</taxon>
        <taxon>Photorhabdus</taxon>
    </lineage>
</organism>
<feature type="non-terminal residue" evidence="1">
    <location>
        <position position="49"/>
    </location>
</feature>
<dbReference type="AlphaFoldDB" id="A0A4R4IJU5"/>
<dbReference type="EMBL" id="PUJY01000049">
    <property type="protein sequence ID" value="TDB47829.1"/>
    <property type="molecule type" value="Genomic_DNA"/>
</dbReference>
<dbReference type="Proteomes" id="UP000295598">
    <property type="component" value="Unassembled WGS sequence"/>
</dbReference>
<dbReference type="EMBL" id="PUJY01000184">
    <property type="protein sequence ID" value="TDB40700.1"/>
    <property type="molecule type" value="Genomic_DNA"/>
</dbReference>